<evidence type="ECO:0000256" key="7">
    <source>
        <dbReference type="ARBA" id="ARBA00037986"/>
    </source>
</evidence>
<proteinExistence type="inferred from homology"/>
<organism evidence="9 10">
    <name type="scientific">Lachnellula subtilissima</name>
    <dbReference type="NCBI Taxonomy" id="602034"/>
    <lineage>
        <taxon>Eukaryota</taxon>
        <taxon>Fungi</taxon>
        <taxon>Dikarya</taxon>
        <taxon>Ascomycota</taxon>
        <taxon>Pezizomycotina</taxon>
        <taxon>Leotiomycetes</taxon>
        <taxon>Helotiales</taxon>
        <taxon>Lachnaceae</taxon>
        <taxon>Lachnellula</taxon>
    </lineage>
</organism>
<dbReference type="Gene3D" id="2.130.10.10">
    <property type="entry name" value="YVTN repeat-like/Quinoprotein amine dehydrogenase"/>
    <property type="match status" value="2"/>
</dbReference>
<evidence type="ECO:0000313" key="9">
    <source>
        <dbReference type="EMBL" id="TVY39986.1"/>
    </source>
</evidence>
<dbReference type="InterPro" id="IPR052025">
    <property type="entry name" value="Xyloglucanase_GH74"/>
</dbReference>
<feature type="signal peptide" evidence="8">
    <location>
        <begin position="1"/>
        <end position="21"/>
    </location>
</feature>
<comment type="similarity">
    <text evidence="7">Belongs to the glycosyl hydrolase 74 family.</text>
</comment>
<accession>A0A8H8RRP9</accession>
<dbReference type="PANTHER" id="PTHR43739">
    <property type="entry name" value="XYLOGLUCANASE (EUROFUNG)"/>
    <property type="match status" value="1"/>
</dbReference>
<keyword evidence="1 8" id="KW-0732">Signal</keyword>
<dbReference type="FunFam" id="2.130.10.10:FF:000534">
    <property type="entry name" value="Xyloglucanase Xgh74A"/>
    <property type="match status" value="1"/>
</dbReference>
<keyword evidence="5" id="KW-0326">Glycosidase</keyword>
<keyword evidence="6" id="KW-0624">Polysaccharide degradation</keyword>
<evidence type="ECO:0000256" key="2">
    <source>
        <dbReference type="ARBA" id="ARBA00022801"/>
    </source>
</evidence>
<dbReference type="GO" id="GO:0016798">
    <property type="term" value="F:hydrolase activity, acting on glycosyl bonds"/>
    <property type="evidence" value="ECO:0007669"/>
    <property type="project" value="UniProtKB-KW"/>
</dbReference>
<evidence type="ECO:0000313" key="10">
    <source>
        <dbReference type="Proteomes" id="UP000462212"/>
    </source>
</evidence>
<evidence type="ECO:0000256" key="8">
    <source>
        <dbReference type="SAM" id="SignalP"/>
    </source>
</evidence>
<keyword evidence="2" id="KW-0378">Hydrolase</keyword>
<protein>
    <submittedName>
        <fullName evidence="9">Xyloglucanase</fullName>
    </submittedName>
</protein>
<dbReference type="InterPro" id="IPR015943">
    <property type="entry name" value="WD40/YVTN_repeat-like_dom_sf"/>
</dbReference>
<dbReference type="GO" id="GO:0030245">
    <property type="term" value="P:cellulose catabolic process"/>
    <property type="evidence" value="ECO:0007669"/>
    <property type="project" value="UniProtKB-KW"/>
</dbReference>
<evidence type="ECO:0000256" key="1">
    <source>
        <dbReference type="ARBA" id="ARBA00022729"/>
    </source>
</evidence>
<dbReference type="OrthoDB" id="2151161at2759"/>
<name>A0A8H8RRP9_9HELO</name>
<evidence type="ECO:0000256" key="4">
    <source>
        <dbReference type="ARBA" id="ARBA00023277"/>
    </source>
</evidence>
<dbReference type="PANTHER" id="PTHR43739:SF2">
    <property type="entry name" value="OLIGOXYLOGLUCAN-REDUCING END-SPECIFIC XYLOGLUCANASE-RELATED"/>
    <property type="match status" value="1"/>
</dbReference>
<keyword evidence="10" id="KW-1185">Reference proteome</keyword>
<sequence>MFFLNRVALVAASLLAGSVNAYTSQTFTWKNVRIGGGGGFVPGIVFNPTTKGLAYARTDIGGAYRLNADDTWTPLTDFANNTNWHDWGIDALATDPVETNRLYLAVGMYTIDWDPNVGSILRSTDQGATFSETKLPFKVGGNMPGRGVGERLAIDPNKNSILYFGARSGNGLWKSTDYGVTWAKVTSFTWPGTYVQDASSEYTADPVGIAWVTFDSTSGTKGTATPRIFVGVVDVGESVFKSEDGGSTWAWVSGEPQLGFLPHKGVLSPAEKTLYISYANGAGPYDGTNGTLHKYNISTGVWTDISPTSLASTNYGYGGLSVDLQKPGTLMVAALNDWWPDEQIFRSNDSGATWSPIWYFLLPPGLIYIELIVITGLGQAIPTRIFSSYYSYDVSAAPWLFDTTSTDQFIKRVGWMVEALSIDPFDSNHWLYGTGATIYGGHDLLKWDTVHNVTLKSLATGIEETAALALLTPPGGPPLLSAVGDIGGFYHSSLDTAPTQAFHNPTYSTTRDLDYAGNTPADVVRSGDSDTDIKIALSSDFGATWSADYGASTTTGSGKVAYSANGDTVLLMSGTNGTLVSQYTGTFTAVSTLPSGAAIASDKRNNTVFYGGSAGSIYVSTDIAKTFAKTVALGSSTAVNQIRVNPTVAGDVWASTDTGLFHSLDYGKTFTQISTSTGPTVGYSFALGAGSTTSAYPVLYGFFTISGTTSLFKSADTGATWAIISDANHGFGAASSNVVGADISTYGRVYVGTNGRGIFYGSPS</sequence>
<dbReference type="SUPFAM" id="SSF110296">
    <property type="entry name" value="Oligoxyloglucan reducing end-specific cellobiohydrolase"/>
    <property type="match status" value="2"/>
</dbReference>
<dbReference type="EMBL" id="QGMJ01000200">
    <property type="protein sequence ID" value="TVY39986.1"/>
    <property type="molecule type" value="Genomic_DNA"/>
</dbReference>
<gene>
    <name evidence="9" type="primary">cel74a</name>
    <name evidence="9" type="ORF">LSUB1_G002015</name>
</gene>
<keyword evidence="4" id="KW-0119">Carbohydrate metabolism</keyword>
<dbReference type="CDD" id="cd15482">
    <property type="entry name" value="Sialidase_non-viral"/>
    <property type="match status" value="1"/>
</dbReference>
<dbReference type="GO" id="GO:0010411">
    <property type="term" value="P:xyloglucan metabolic process"/>
    <property type="evidence" value="ECO:0007669"/>
    <property type="project" value="TreeGrafter"/>
</dbReference>
<reference evidence="9 10" key="1">
    <citation type="submission" date="2018-05" db="EMBL/GenBank/DDBJ databases">
        <title>Genome sequencing and assembly of the regulated plant pathogen Lachnellula willkommii and related sister species for the development of diagnostic species identification markers.</title>
        <authorList>
            <person name="Giroux E."/>
            <person name="Bilodeau G."/>
        </authorList>
    </citation>
    <scope>NUCLEOTIDE SEQUENCE [LARGE SCALE GENOMIC DNA]</scope>
    <source>
        <strain evidence="9 10">CBS 197.66</strain>
    </source>
</reference>
<evidence type="ECO:0000256" key="5">
    <source>
        <dbReference type="ARBA" id="ARBA00023295"/>
    </source>
</evidence>
<evidence type="ECO:0000256" key="6">
    <source>
        <dbReference type="ARBA" id="ARBA00023326"/>
    </source>
</evidence>
<dbReference type="AlphaFoldDB" id="A0A8H8RRP9"/>
<comment type="caution">
    <text evidence="9">The sequence shown here is derived from an EMBL/GenBank/DDBJ whole genome shotgun (WGS) entry which is preliminary data.</text>
</comment>
<dbReference type="Proteomes" id="UP000462212">
    <property type="component" value="Unassembled WGS sequence"/>
</dbReference>
<evidence type="ECO:0000256" key="3">
    <source>
        <dbReference type="ARBA" id="ARBA00023001"/>
    </source>
</evidence>
<keyword evidence="3" id="KW-0136">Cellulose degradation</keyword>
<feature type="chain" id="PRO_5034134686" evidence="8">
    <location>
        <begin position="22"/>
        <end position="764"/>
    </location>
</feature>